<dbReference type="AlphaFoldDB" id="A0A0R3VZ04"/>
<keyword evidence="1" id="KW-0472">Membrane</keyword>
<protein>
    <submittedName>
        <fullName evidence="2">Hemolysin III family protein</fullName>
    </submittedName>
</protein>
<reference evidence="2" key="1">
    <citation type="submission" date="2017-02" db="UniProtKB">
        <authorList>
            <consortium name="WormBaseParasite"/>
        </authorList>
    </citation>
    <scope>IDENTIFICATION</scope>
</reference>
<name>A0A0R3VZ04_TAEAS</name>
<keyword evidence="1" id="KW-0812">Transmembrane</keyword>
<feature type="transmembrane region" description="Helical" evidence="1">
    <location>
        <begin position="61"/>
        <end position="82"/>
    </location>
</feature>
<proteinExistence type="predicted"/>
<evidence type="ECO:0000256" key="1">
    <source>
        <dbReference type="SAM" id="Phobius"/>
    </source>
</evidence>
<feature type="transmembrane region" description="Helical" evidence="1">
    <location>
        <begin position="30"/>
        <end position="49"/>
    </location>
</feature>
<organism evidence="2">
    <name type="scientific">Taenia asiatica</name>
    <name type="common">Asian tapeworm</name>
    <dbReference type="NCBI Taxonomy" id="60517"/>
    <lineage>
        <taxon>Eukaryota</taxon>
        <taxon>Metazoa</taxon>
        <taxon>Spiralia</taxon>
        <taxon>Lophotrochozoa</taxon>
        <taxon>Platyhelminthes</taxon>
        <taxon>Cestoda</taxon>
        <taxon>Eucestoda</taxon>
        <taxon>Cyclophyllidea</taxon>
        <taxon>Taeniidae</taxon>
        <taxon>Taenia</taxon>
    </lineage>
</organism>
<accession>A0A0R3VZ04</accession>
<evidence type="ECO:0000313" key="2">
    <source>
        <dbReference type="WBParaSite" id="TASK_0000264801-mRNA-1"/>
    </source>
</evidence>
<sequence>LLSPIAAVLQTAAACIHPDSGSSHRLHVSVKVLACLVAIADVFAIFYYYSQLGVRMWNHIIGGVCAGMAVAIAITKLTYGYIAS</sequence>
<keyword evidence="1" id="KW-1133">Transmembrane helix</keyword>
<dbReference type="WBParaSite" id="TASK_0000264801-mRNA-1">
    <property type="protein sequence ID" value="TASK_0000264801-mRNA-1"/>
    <property type="gene ID" value="TASK_0000264801"/>
</dbReference>